<dbReference type="Proteomes" id="UP000318878">
    <property type="component" value="Unassembled WGS sequence"/>
</dbReference>
<proteinExistence type="predicted"/>
<keyword evidence="1" id="KW-0812">Transmembrane</keyword>
<keyword evidence="1" id="KW-1133">Transmembrane helix</keyword>
<evidence type="ECO:0000313" key="3">
    <source>
        <dbReference type="Proteomes" id="UP000318878"/>
    </source>
</evidence>
<feature type="transmembrane region" description="Helical" evidence="1">
    <location>
        <begin position="105"/>
        <end position="128"/>
    </location>
</feature>
<keyword evidence="1" id="KW-0472">Membrane</keyword>
<dbReference type="GO" id="GO:0016740">
    <property type="term" value="F:transferase activity"/>
    <property type="evidence" value="ECO:0007669"/>
    <property type="project" value="UniProtKB-KW"/>
</dbReference>
<keyword evidence="3" id="KW-1185">Reference proteome</keyword>
<keyword evidence="2" id="KW-0808">Transferase</keyword>
<accession>A0A5C5VKB8</accession>
<reference evidence="2 3" key="1">
    <citation type="submission" date="2019-02" db="EMBL/GenBank/DDBJ databases">
        <title>Deep-cultivation of Planctomycetes and their phenomic and genomic characterization uncovers novel biology.</title>
        <authorList>
            <person name="Wiegand S."/>
            <person name="Jogler M."/>
            <person name="Boedeker C."/>
            <person name="Pinto D."/>
            <person name="Vollmers J."/>
            <person name="Rivas-Marin E."/>
            <person name="Kohn T."/>
            <person name="Peeters S.H."/>
            <person name="Heuer A."/>
            <person name="Rast P."/>
            <person name="Oberbeckmann S."/>
            <person name="Bunk B."/>
            <person name="Jeske O."/>
            <person name="Meyerdierks A."/>
            <person name="Storesund J.E."/>
            <person name="Kallscheuer N."/>
            <person name="Luecker S."/>
            <person name="Lage O.M."/>
            <person name="Pohl T."/>
            <person name="Merkel B.J."/>
            <person name="Hornburger P."/>
            <person name="Mueller R.-W."/>
            <person name="Bruemmer F."/>
            <person name="Labrenz M."/>
            <person name="Spormann A.M."/>
            <person name="Op Den Camp H."/>
            <person name="Overmann J."/>
            <person name="Amann R."/>
            <person name="Jetten M.S.M."/>
            <person name="Mascher T."/>
            <person name="Medema M.H."/>
            <person name="Devos D.P."/>
            <person name="Kaster A.-K."/>
            <person name="Ovreas L."/>
            <person name="Rohde M."/>
            <person name="Galperin M.Y."/>
            <person name="Jogler C."/>
        </authorList>
    </citation>
    <scope>NUCLEOTIDE SEQUENCE [LARGE SCALE GENOMIC DNA]</scope>
    <source>
        <strain evidence="2 3">Enr8</strain>
    </source>
</reference>
<name>A0A5C5VKB8_9BACT</name>
<feature type="transmembrane region" description="Helical" evidence="1">
    <location>
        <begin position="20"/>
        <end position="41"/>
    </location>
</feature>
<evidence type="ECO:0000256" key="1">
    <source>
        <dbReference type="SAM" id="Phobius"/>
    </source>
</evidence>
<dbReference type="AlphaFoldDB" id="A0A5C5VKB8"/>
<evidence type="ECO:0000313" key="2">
    <source>
        <dbReference type="EMBL" id="TWT39056.1"/>
    </source>
</evidence>
<gene>
    <name evidence="2" type="ORF">Enr8_07510</name>
</gene>
<feature type="transmembrane region" description="Helical" evidence="1">
    <location>
        <begin position="53"/>
        <end position="77"/>
    </location>
</feature>
<organism evidence="2 3">
    <name type="scientific">Blastopirellula retiformator</name>
    <dbReference type="NCBI Taxonomy" id="2527970"/>
    <lineage>
        <taxon>Bacteria</taxon>
        <taxon>Pseudomonadati</taxon>
        <taxon>Planctomycetota</taxon>
        <taxon>Planctomycetia</taxon>
        <taxon>Pirellulales</taxon>
        <taxon>Pirellulaceae</taxon>
        <taxon>Blastopirellula</taxon>
    </lineage>
</organism>
<protein>
    <submittedName>
        <fullName evidence="2">MraY-like glycosyltransferase</fullName>
    </submittedName>
</protein>
<comment type="caution">
    <text evidence="2">The sequence shown here is derived from an EMBL/GenBank/DDBJ whole genome shotgun (WGS) entry which is preliminary data.</text>
</comment>
<feature type="transmembrane region" description="Helical" evidence="1">
    <location>
        <begin position="140"/>
        <end position="163"/>
    </location>
</feature>
<sequence length="203" mass="22669">MPSVCLTTGKPAVGEPRPITVTYFPVTSWPPLILLVVILVVPRLAGEIAIDALGLWIGIAVLVAVSLMCAHFLAWLWQRTYGTGTWIQSWTIPGHMAMTKPALSWLALTAYFVAAPLAAILSLVVLFTSQTKVVKARNDVEVTTFVCLFVFAVSVGFFFWGLFRKREEKPHDVPLKAWKRQGRRIWISGIHRSIVEQLPPYAR</sequence>
<dbReference type="EMBL" id="SJPF01000001">
    <property type="protein sequence ID" value="TWT39056.1"/>
    <property type="molecule type" value="Genomic_DNA"/>
</dbReference>